<name>A0A6M8HUQ5_9PROT</name>
<dbReference type="Proteomes" id="UP000500767">
    <property type="component" value="Chromosome"/>
</dbReference>
<proteinExistence type="predicted"/>
<accession>A0A6M8HUQ5</accession>
<protein>
    <recommendedName>
        <fullName evidence="1">Polysaccharide biosynthesis enzyme WcbI domain-containing protein</fullName>
    </recommendedName>
</protein>
<dbReference type="Pfam" id="PF18588">
    <property type="entry name" value="WcbI"/>
    <property type="match status" value="1"/>
</dbReference>
<evidence type="ECO:0000259" key="1">
    <source>
        <dbReference type="Pfam" id="PF18588"/>
    </source>
</evidence>
<dbReference type="Gene3D" id="3.40.50.12080">
    <property type="match status" value="2"/>
</dbReference>
<dbReference type="RefSeq" id="WP_171833722.1">
    <property type="nucleotide sequence ID" value="NZ_CP053708.1"/>
</dbReference>
<organism evidence="2 3">
    <name type="scientific">Lichenicola cladoniae</name>
    <dbReference type="NCBI Taxonomy" id="1484109"/>
    <lineage>
        <taxon>Bacteria</taxon>
        <taxon>Pseudomonadati</taxon>
        <taxon>Pseudomonadota</taxon>
        <taxon>Alphaproteobacteria</taxon>
        <taxon>Acetobacterales</taxon>
        <taxon>Acetobacteraceae</taxon>
        <taxon>Lichenicola</taxon>
    </lineage>
</organism>
<evidence type="ECO:0000313" key="2">
    <source>
        <dbReference type="EMBL" id="QKE92040.1"/>
    </source>
</evidence>
<gene>
    <name evidence="2" type="ORF">HN018_20165</name>
</gene>
<sequence length="347" mass="39313">MTSPADVRWAYKYYLGRDPEDAGVIDFYVEATKGLIDTLRGALFDSEEAQENAGCFSPQGEFCIWRPGRKKILIIGNCIGPNLGRTLAAMADASIYAIDILRTAATPLAISPFIDDADYVLAPNLGEEFGLLAGKALRDRLGDRLAFYTLTFFAGVHPDVTYLGVRGKRFHSPLGDYHSRIVVRSFVRDQSSSDCRRLFLDNSLSEGDHRRTYAESVEEYLRREGDSDIRISDWLFKEIRQQPLLYTVNHPTTAVLTEIARNACLWFGLGWVLPVPVLTSNDLSRDIIWPVHRVVAMQVGLEYSTQDVFWVNRYVMDLDEFIWRSYRLYANQDRQEFAAAAATRGLA</sequence>
<feature type="domain" description="Polysaccharide biosynthesis enzyme WcbI" evidence="1">
    <location>
        <begin position="72"/>
        <end position="269"/>
    </location>
</feature>
<dbReference type="AlphaFoldDB" id="A0A6M8HUQ5"/>
<evidence type="ECO:0000313" key="3">
    <source>
        <dbReference type="Proteomes" id="UP000500767"/>
    </source>
</evidence>
<keyword evidence="3" id="KW-1185">Reference proteome</keyword>
<dbReference type="KEGG" id="lck:HN018_20165"/>
<reference evidence="2 3" key="1">
    <citation type="journal article" date="2014" name="World J. Microbiol. Biotechnol.">
        <title>Biodiversity and physiological characteristics of Antarctic and Arctic lichens-associated bacteria.</title>
        <authorList>
            <person name="Lee Y.M."/>
            <person name="Kim E.H."/>
            <person name="Lee H.K."/>
            <person name="Hong S.G."/>
        </authorList>
    </citation>
    <scope>NUCLEOTIDE SEQUENCE [LARGE SCALE GENOMIC DNA]</scope>
    <source>
        <strain evidence="2 3">PAMC 26569</strain>
    </source>
</reference>
<dbReference type="EMBL" id="CP053708">
    <property type="protein sequence ID" value="QKE92040.1"/>
    <property type="molecule type" value="Genomic_DNA"/>
</dbReference>
<dbReference type="InterPro" id="IPR041307">
    <property type="entry name" value="WcbI"/>
</dbReference>